<keyword evidence="1" id="KW-0472">Membrane</keyword>
<feature type="transmembrane region" description="Helical" evidence="1">
    <location>
        <begin position="173"/>
        <end position="191"/>
    </location>
</feature>
<keyword evidence="1" id="KW-1133">Transmembrane helix</keyword>
<sequence>MEMSALALSIGYVAGVVGLVTNVPQAVRVWRSHSDQGVNVTMWVLTFVSFCAWLGYGLRMGNYPIILANIGVMTVVAVVLVAIARTRQRNLIRDLLLIAVLVAVVVGLAFVVPVPIVVGYFVAASAVPWLQVRTSSNTLRNGTPSYVSRATLSIRTLGMSLWLVHGLLVGDDAIIVAISITLTATILTLVLETVSSRRRDQIQVQAT</sequence>
<dbReference type="EMBL" id="CAFBMR010000006">
    <property type="protein sequence ID" value="CAB4904182.1"/>
    <property type="molecule type" value="Genomic_DNA"/>
</dbReference>
<organism evidence="2">
    <name type="scientific">freshwater metagenome</name>
    <dbReference type="NCBI Taxonomy" id="449393"/>
    <lineage>
        <taxon>unclassified sequences</taxon>
        <taxon>metagenomes</taxon>
        <taxon>ecological metagenomes</taxon>
    </lineage>
</organism>
<protein>
    <submittedName>
        <fullName evidence="2">Unannotated protein</fullName>
    </submittedName>
</protein>
<keyword evidence="1" id="KW-0812">Transmembrane</keyword>
<accession>A0A6J7G703</accession>
<gene>
    <name evidence="2" type="ORF">UFOPK3610_00308</name>
</gene>
<proteinExistence type="predicted"/>
<evidence type="ECO:0000313" key="2">
    <source>
        <dbReference type="EMBL" id="CAB4904182.1"/>
    </source>
</evidence>
<feature type="transmembrane region" description="Helical" evidence="1">
    <location>
        <begin position="62"/>
        <end position="83"/>
    </location>
</feature>
<dbReference type="AlphaFoldDB" id="A0A6J7G703"/>
<feature type="transmembrane region" description="Helical" evidence="1">
    <location>
        <begin position="37"/>
        <end position="56"/>
    </location>
</feature>
<name>A0A6J7G703_9ZZZZ</name>
<feature type="transmembrane region" description="Helical" evidence="1">
    <location>
        <begin position="95"/>
        <end position="123"/>
    </location>
</feature>
<reference evidence="2" key="1">
    <citation type="submission" date="2020-05" db="EMBL/GenBank/DDBJ databases">
        <authorList>
            <person name="Chiriac C."/>
            <person name="Salcher M."/>
            <person name="Ghai R."/>
            <person name="Kavagutti S V."/>
        </authorList>
    </citation>
    <scope>NUCLEOTIDE SEQUENCE</scope>
</reference>
<evidence type="ECO:0000256" key="1">
    <source>
        <dbReference type="SAM" id="Phobius"/>
    </source>
</evidence>
<dbReference type="Gene3D" id="1.20.1280.290">
    <property type="match status" value="1"/>
</dbReference>
<feature type="transmembrane region" description="Helical" evidence="1">
    <location>
        <begin position="6"/>
        <end position="25"/>
    </location>
</feature>